<comment type="caution">
    <text evidence="2">The sequence shown here is derived from an EMBL/GenBank/DDBJ whole genome shotgun (WGS) entry which is preliminary data.</text>
</comment>
<feature type="transmembrane region" description="Helical" evidence="1">
    <location>
        <begin position="62"/>
        <end position="85"/>
    </location>
</feature>
<keyword evidence="1" id="KW-0812">Transmembrane</keyword>
<organism evidence="2 3">
    <name type="scientific">Desulfococcus multivorans DSM 2059</name>
    <dbReference type="NCBI Taxonomy" id="1121405"/>
    <lineage>
        <taxon>Bacteria</taxon>
        <taxon>Pseudomonadati</taxon>
        <taxon>Thermodesulfobacteriota</taxon>
        <taxon>Desulfobacteria</taxon>
        <taxon>Desulfobacterales</taxon>
        <taxon>Desulfococcaceae</taxon>
        <taxon>Desulfococcus</taxon>
    </lineage>
</organism>
<accession>S7U069</accession>
<keyword evidence="1" id="KW-0472">Membrane</keyword>
<evidence type="ECO:0000313" key="3">
    <source>
        <dbReference type="Proteomes" id="UP000014977"/>
    </source>
</evidence>
<protein>
    <submittedName>
        <fullName evidence="2">Putative cbb3-type cytochrome c oxidase maturation protein CcoS</fullName>
    </submittedName>
</protein>
<keyword evidence="1" id="KW-1133">Transmembrane helix</keyword>
<dbReference type="Proteomes" id="UP000014977">
    <property type="component" value="Unassembled WGS sequence"/>
</dbReference>
<keyword evidence="3" id="KW-1185">Reference proteome</keyword>
<evidence type="ECO:0000256" key="1">
    <source>
        <dbReference type="SAM" id="Phobius"/>
    </source>
</evidence>
<dbReference type="OrthoDB" id="5421811at2"/>
<proteinExistence type="predicted"/>
<feature type="transmembrane region" description="Helical" evidence="1">
    <location>
        <begin position="6"/>
        <end position="25"/>
    </location>
</feature>
<evidence type="ECO:0000313" key="2">
    <source>
        <dbReference type="EMBL" id="EPR42385.1"/>
    </source>
</evidence>
<dbReference type="eggNOG" id="COG3197">
    <property type="taxonomic scope" value="Bacteria"/>
</dbReference>
<sequence>MYYPYFISYIVLGFLITIPVFLWAVGSGQFRDQDRARFLPLEDDGDAAPVHLSRASRYEVGVLIFLVVTGLITSGSVVVFALTVAGR</sequence>
<dbReference type="STRING" id="897.B2D07_12755"/>
<dbReference type="AlphaFoldDB" id="S7U069"/>
<gene>
    <name evidence="2" type="ORF">dsmv_1659</name>
</gene>
<reference evidence="2 3" key="1">
    <citation type="journal article" date="2013" name="Genome Announc.">
        <title>Draft genome sequences for three mercury-methylating, sulfate-reducing bacteria.</title>
        <authorList>
            <person name="Brown S.D."/>
            <person name="Hurt R.A.Jr."/>
            <person name="Gilmour C.C."/>
            <person name="Elias D.A."/>
        </authorList>
    </citation>
    <scope>NUCLEOTIDE SEQUENCE [LARGE SCALE GENOMIC DNA]</scope>
    <source>
        <strain evidence="2 3">DSM 2059</strain>
    </source>
</reference>
<name>S7U069_DESML</name>
<dbReference type="RefSeq" id="WP_020876043.1">
    <property type="nucleotide sequence ID" value="NZ_ATHJ01000066.1"/>
</dbReference>
<dbReference type="EMBL" id="ATHJ01000066">
    <property type="protein sequence ID" value="EPR42385.1"/>
    <property type="molecule type" value="Genomic_DNA"/>
</dbReference>